<feature type="domain" description="Autotransporter" evidence="2">
    <location>
        <begin position="80"/>
        <end position="360"/>
    </location>
</feature>
<dbReference type="PANTHER" id="PTHR35037">
    <property type="entry name" value="C-TERMINAL REGION OF AIDA-LIKE PROTEIN"/>
    <property type="match status" value="1"/>
</dbReference>
<dbReference type="Proteomes" id="UP000435138">
    <property type="component" value="Unassembled WGS sequence"/>
</dbReference>
<gene>
    <name evidence="3" type="ORF">GAO09_23565</name>
</gene>
<accession>A0A6A8AIF2</accession>
<feature type="compositionally biased region" description="Pro residues" evidence="1">
    <location>
        <begin position="1"/>
        <end position="23"/>
    </location>
</feature>
<feature type="non-terminal residue" evidence="3">
    <location>
        <position position="1"/>
    </location>
</feature>
<proteinExistence type="predicted"/>
<evidence type="ECO:0000256" key="1">
    <source>
        <dbReference type="SAM" id="MobiDB-lite"/>
    </source>
</evidence>
<dbReference type="Gene3D" id="2.40.128.130">
    <property type="entry name" value="Autotransporter beta-domain"/>
    <property type="match status" value="1"/>
</dbReference>
<dbReference type="SMART" id="SM00869">
    <property type="entry name" value="Autotransporter"/>
    <property type="match status" value="1"/>
</dbReference>
<dbReference type="PROSITE" id="PS51208">
    <property type="entry name" value="AUTOTRANSPORTER"/>
    <property type="match status" value="1"/>
</dbReference>
<comment type="caution">
    <text evidence="3">The sequence shown here is derived from an EMBL/GenBank/DDBJ whole genome shotgun (WGS) entry which is preliminary data.</text>
</comment>
<dbReference type="InterPro" id="IPR036709">
    <property type="entry name" value="Autotransporte_beta_dom_sf"/>
</dbReference>
<dbReference type="EMBL" id="WIXI01000050">
    <property type="protein sequence ID" value="MQY49016.1"/>
    <property type="molecule type" value="Genomic_DNA"/>
</dbReference>
<organism evidence="3 4">
    <name type="scientific">Endobacterium cereale</name>
    <dbReference type="NCBI Taxonomy" id="2663029"/>
    <lineage>
        <taxon>Bacteria</taxon>
        <taxon>Pseudomonadati</taxon>
        <taxon>Pseudomonadota</taxon>
        <taxon>Alphaproteobacteria</taxon>
        <taxon>Hyphomicrobiales</taxon>
        <taxon>Rhizobiaceae</taxon>
        <taxon>Endobacterium</taxon>
    </lineage>
</organism>
<dbReference type="InterPro" id="IPR051551">
    <property type="entry name" value="Autotransporter_adhesion"/>
</dbReference>
<evidence type="ECO:0000313" key="3">
    <source>
        <dbReference type="EMBL" id="MQY49016.1"/>
    </source>
</evidence>
<name>A0A6A8AIF2_9HYPH</name>
<sequence length="360" mass="38984">PPPPPPPPPPPRPLPPPPPPIPNIRPEVPGRIIAPLVAQRMGLMTMGTFHQRRGDRSLLDATGAPIYFGPGMQGDTEQEGAATSSAIWSRVFGARSDLGANATLNIAGYAIGPQFDGNYWGLQIGSDIAEIEHDNGHVDRFGVFYTHANASGDTSGNILGRSSIAAGTLDLNEDSFAVYWTNLSANGWYLDVVAKYGWLNGDSQSNRGISSDIDGTTFAVSMETGVPFSLSDRWTIEPQAQLIWQNVRLDDAQDRFADISNEPFDAFTGRLGARLQYTTEQGYIHFGGNLWHGFSAEQTVKFNEFPLTTEIGGTWLEVNAGGAYQLSENLSLFGDVSYSFDVDGAKNNMIGGQIGLRLKF</sequence>
<protein>
    <submittedName>
        <fullName evidence="3">Autotransporter outer membrane beta-barrel domain-containing protein</fullName>
    </submittedName>
</protein>
<dbReference type="AlphaFoldDB" id="A0A6A8AIF2"/>
<evidence type="ECO:0000259" key="2">
    <source>
        <dbReference type="PROSITE" id="PS51208"/>
    </source>
</evidence>
<dbReference type="RefSeq" id="WP_153358367.1">
    <property type="nucleotide sequence ID" value="NZ_WIXI01000050.1"/>
</dbReference>
<dbReference type="NCBIfam" id="TIGR01414">
    <property type="entry name" value="autotrans_barl"/>
    <property type="match status" value="1"/>
</dbReference>
<dbReference type="SUPFAM" id="SSF103515">
    <property type="entry name" value="Autotransporter"/>
    <property type="match status" value="1"/>
</dbReference>
<keyword evidence="4" id="KW-1185">Reference proteome</keyword>
<reference evidence="3 4" key="1">
    <citation type="submission" date="2019-11" db="EMBL/GenBank/DDBJ databases">
        <title>Genome analysis of Rhizobacterium cereale a novel genus and species isolated from maize roots in North Spain.</title>
        <authorList>
            <person name="Menendez E."/>
            <person name="Flores-Felix J.D."/>
            <person name="Ramirez-Bahena M.-H."/>
            <person name="Igual J.M."/>
            <person name="Garcia-Fraile P."/>
            <person name="Peix A."/>
            <person name="Velazquez E."/>
        </authorList>
    </citation>
    <scope>NUCLEOTIDE SEQUENCE [LARGE SCALE GENOMIC DNA]</scope>
    <source>
        <strain evidence="3 4">RZME27</strain>
    </source>
</reference>
<dbReference type="Pfam" id="PF03797">
    <property type="entry name" value="Autotransporter"/>
    <property type="match status" value="1"/>
</dbReference>
<feature type="region of interest" description="Disordered" evidence="1">
    <location>
        <begin position="1"/>
        <end position="25"/>
    </location>
</feature>
<dbReference type="PANTHER" id="PTHR35037:SF3">
    <property type="entry name" value="C-TERMINAL REGION OF AIDA-LIKE PROTEIN"/>
    <property type="match status" value="1"/>
</dbReference>
<dbReference type="InterPro" id="IPR005546">
    <property type="entry name" value="Autotransporte_beta"/>
</dbReference>
<evidence type="ECO:0000313" key="4">
    <source>
        <dbReference type="Proteomes" id="UP000435138"/>
    </source>
</evidence>
<dbReference type="InterPro" id="IPR006315">
    <property type="entry name" value="OM_autotransptr_brl_dom"/>
</dbReference>
<dbReference type="GO" id="GO:0019867">
    <property type="term" value="C:outer membrane"/>
    <property type="evidence" value="ECO:0007669"/>
    <property type="project" value="InterPro"/>
</dbReference>
<dbReference type="SUPFAM" id="SSF101447">
    <property type="entry name" value="Formin homology 2 domain (FH2 domain)"/>
    <property type="match status" value="1"/>
</dbReference>